<dbReference type="VEuPathDB" id="FungiDB:PSHT_11675"/>
<evidence type="ECO:0000256" key="1">
    <source>
        <dbReference type="SAM" id="MobiDB-lite"/>
    </source>
</evidence>
<protein>
    <submittedName>
        <fullName evidence="2">Uncharacterized protein</fullName>
    </submittedName>
</protein>
<reference evidence="3" key="2">
    <citation type="journal article" date="2018" name="BMC Genomics">
        <title>Genomic insights into host adaptation between the wheat stripe rust pathogen (Puccinia striiformis f. sp. tritici) and the barley stripe rust pathogen (Puccinia striiformis f. sp. hordei).</title>
        <authorList>
            <person name="Xia C."/>
            <person name="Wang M."/>
            <person name="Yin C."/>
            <person name="Cornejo O.E."/>
            <person name="Hulbert S.H."/>
            <person name="Chen X."/>
        </authorList>
    </citation>
    <scope>NUCLEOTIDE SEQUENCE [LARGE SCALE GENOMIC DNA]</scope>
    <source>
        <strain evidence="3">93TX-2</strain>
    </source>
</reference>
<comment type="caution">
    <text evidence="2">The sequence shown here is derived from an EMBL/GenBank/DDBJ whole genome shotgun (WGS) entry which is preliminary data.</text>
</comment>
<dbReference type="Proteomes" id="UP000238274">
    <property type="component" value="Unassembled WGS sequence"/>
</dbReference>
<evidence type="ECO:0000313" key="2">
    <source>
        <dbReference type="EMBL" id="POW03365.1"/>
    </source>
</evidence>
<organism evidence="2 3">
    <name type="scientific">Puccinia striiformis</name>
    <dbReference type="NCBI Taxonomy" id="27350"/>
    <lineage>
        <taxon>Eukaryota</taxon>
        <taxon>Fungi</taxon>
        <taxon>Dikarya</taxon>
        <taxon>Basidiomycota</taxon>
        <taxon>Pucciniomycotina</taxon>
        <taxon>Pucciniomycetes</taxon>
        <taxon>Pucciniales</taxon>
        <taxon>Pucciniaceae</taxon>
        <taxon>Puccinia</taxon>
    </lineage>
</organism>
<gene>
    <name evidence="2" type="ORF">PSHT_11675</name>
</gene>
<reference evidence="3" key="3">
    <citation type="journal article" date="2018" name="Mol. Plant Microbe Interact.">
        <title>Genome sequence resources for the wheat stripe rust pathogen (Puccinia striiformis f. sp. tritici) and the barley stripe rust pathogen (Puccinia striiformis f. sp. hordei).</title>
        <authorList>
            <person name="Xia C."/>
            <person name="Wang M."/>
            <person name="Yin C."/>
            <person name="Cornejo O.E."/>
            <person name="Hulbert S.H."/>
            <person name="Chen X."/>
        </authorList>
    </citation>
    <scope>NUCLEOTIDE SEQUENCE [LARGE SCALE GENOMIC DNA]</scope>
    <source>
        <strain evidence="3">93TX-2</strain>
    </source>
</reference>
<sequence>MKLGREQTDDFELSVPGSTEEIENASSENFCGKNPSGEVGELSENNFFGELMENSPGAPWSHALLITSFFQHAAFRFFVRKIPLEGKKA</sequence>
<dbReference type="EMBL" id="PKSM01000199">
    <property type="protein sequence ID" value="POW03365.1"/>
    <property type="molecule type" value="Genomic_DNA"/>
</dbReference>
<keyword evidence="3" id="KW-1185">Reference proteome</keyword>
<proteinExistence type="predicted"/>
<reference evidence="2 3" key="1">
    <citation type="submission" date="2017-12" db="EMBL/GenBank/DDBJ databases">
        <title>Gene loss provides genomic basis for host adaptation in cereal stripe rust fungi.</title>
        <authorList>
            <person name="Xia C."/>
        </authorList>
    </citation>
    <scope>NUCLEOTIDE SEQUENCE [LARGE SCALE GENOMIC DNA]</scope>
    <source>
        <strain evidence="2 3">93TX-2</strain>
    </source>
</reference>
<name>A0A2S4V1Q4_9BASI</name>
<feature type="region of interest" description="Disordered" evidence="1">
    <location>
        <begin position="1"/>
        <end position="36"/>
    </location>
</feature>
<evidence type="ECO:0000313" key="3">
    <source>
        <dbReference type="Proteomes" id="UP000238274"/>
    </source>
</evidence>
<dbReference type="AlphaFoldDB" id="A0A2S4V1Q4"/>
<accession>A0A2S4V1Q4</accession>